<keyword evidence="1" id="KW-0131">Cell cycle</keyword>
<keyword evidence="2" id="KW-0802">TPR repeat</keyword>
<dbReference type="InterPro" id="IPR011990">
    <property type="entry name" value="TPR-like_helical_dom_sf"/>
</dbReference>
<dbReference type="InterPro" id="IPR019734">
    <property type="entry name" value="TPR_rpt"/>
</dbReference>
<dbReference type="Gene3D" id="1.20.5.110">
    <property type="match status" value="1"/>
</dbReference>
<accession>A0A222FML3</accession>
<name>A0A222FML3_9GAMM</name>
<dbReference type="HAMAP" id="MF_02066">
    <property type="entry name" value="CpoB"/>
    <property type="match status" value="1"/>
</dbReference>
<feature type="signal peptide" evidence="1">
    <location>
        <begin position="1"/>
        <end position="19"/>
    </location>
</feature>
<keyword evidence="1" id="KW-0574">Periplasm</keyword>
<dbReference type="InterPro" id="IPR014162">
    <property type="entry name" value="CpoB_C"/>
</dbReference>
<dbReference type="OrthoDB" id="9768142at2"/>
<keyword evidence="1" id="KW-0175">Coiled coil</keyword>
<dbReference type="EMBL" id="CP022530">
    <property type="protein sequence ID" value="ASP39463.1"/>
    <property type="molecule type" value="Genomic_DNA"/>
</dbReference>
<dbReference type="AlphaFoldDB" id="A0A222FML3"/>
<dbReference type="Pfam" id="PF13174">
    <property type="entry name" value="TPR_6"/>
    <property type="match status" value="1"/>
</dbReference>
<dbReference type="GO" id="GO:0070206">
    <property type="term" value="P:protein trimerization"/>
    <property type="evidence" value="ECO:0007669"/>
    <property type="project" value="InterPro"/>
</dbReference>
<dbReference type="NCBIfam" id="TIGR02795">
    <property type="entry name" value="tol_pal_ybgF"/>
    <property type="match status" value="1"/>
</dbReference>
<keyword evidence="1" id="KW-0732">Signal</keyword>
<evidence type="ECO:0000259" key="3">
    <source>
        <dbReference type="Pfam" id="PF16331"/>
    </source>
</evidence>
<dbReference type="Pfam" id="PF16331">
    <property type="entry name" value="TolA_bind_tri"/>
    <property type="match status" value="1"/>
</dbReference>
<dbReference type="KEGG" id="bsan:CHH28_12605"/>
<protein>
    <recommendedName>
        <fullName evidence="1">Cell division coordinator CpoB</fullName>
    </recommendedName>
</protein>
<dbReference type="InterPro" id="IPR032519">
    <property type="entry name" value="YbgF_tri"/>
</dbReference>
<dbReference type="Gene3D" id="1.25.40.10">
    <property type="entry name" value="Tetratricopeptide repeat domain"/>
    <property type="match status" value="1"/>
</dbReference>
<sequence precursor="true">MAAKYLLLSAALASSSAWANEWVSVGEQVPTAPVAKPVQANQPVTASAPQASNQSDLLTELLMQVEQMQQEIAYLRSQVETQQRQMSALQQSSQQRYLDLDRRVSSLMQQPVEALAPVPSVSSSPSSPATVAPTVSAAEAYKQAMALVRDKQFAQAREAFAAFTTQYPNDELVANAWYWAGEVALVQGEQQAALDLFKQVIDKHPQHGKAADASYKYAVTLHKLGRTDEAKQWLQRVISTYAGKAEATVQLARSYLNTL</sequence>
<evidence type="ECO:0000313" key="5">
    <source>
        <dbReference type="Proteomes" id="UP000202440"/>
    </source>
</evidence>
<comment type="similarity">
    <text evidence="1">Belongs to the CpoB family.</text>
</comment>
<evidence type="ECO:0000256" key="2">
    <source>
        <dbReference type="PROSITE-ProRule" id="PRU00339"/>
    </source>
</evidence>
<feature type="chain" id="PRO_5013412982" description="Cell division coordinator CpoB" evidence="1">
    <location>
        <begin position="20"/>
        <end position="259"/>
    </location>
</feature>
<feature type="repeat" description="TPR" evidence="2">
    <location>
        <begin position="174"/>
        <end position="207"/>
    </location>
</feature>
<feature type="coiled-coil region" evidence="1">
    <location>
        <begin position="51"/>
        <end position="85"/>
    </location>
</feature>
<evidence type="ECO:0000256" key="1">
    <source>
        <dbReference type="HAMAP-Rule" id="MF_02066"/>
    </source>
</evidence>
<dbReference type="RefSeq" id="WP_094060641.1">
    <property type="nucleotide sequence ID" value="NZ_CP022530.1"/>
</dbReference>
<comment type="function">
    <text evidence="1">Mediates coordination of peptidoglycan synthesis and outer membrane constriction during cell division.</text>
</comment>
<dbReference type="PROSITE" id="PS50005">
    <property type="entry name" value="TPR"/>
    <property type="match status" value="1"/>
</dbReference>
<keyword evidence="1" id="KW-0132">Cell division</keyword>
<dbReference type="Pfam" id="PF13432">
    <property type="entry name" value="TPR_16"/>
    <property type="match status" value="1"/>
</dbReference>
<dbReference type="GO" id="GO:0030288">
    <property type="term" value="C:outer membrane-bounded periplasmic space"/>
    <property type="evidence" value="ECO:0007669"/>
    <property type="project" value="UniProtKB-UniRule"/>
</dbReference>
<reference evidence="4 5" key="1">
    <citation type="submission" date="2017-07" db="EMBL/GenBank/DDBJ databases">
        <title>Annotated genome sequence of Bacterioplanes sanyensis isolated from Red Sea.</title>
        <authorList>
            <person name="Rehman Z.U."/>
        </authorList>
    </citation>
    <scope>NUCLEOTIDE SEQUENCE [LARGE SCALE GENOMIC DNA]</scope>
    <source>
        <strain evidence="4 5">NV9</strain>
    </source>
</reference>
<proteinExistence type="inferred from homology"/>
<organism evidence="4 5">
    <name type="scientific">Bacterioplanes sanyensis</name>
    <dbReference type="NCBI Taxonomy" id="1249553"/>
    <lineage>
        <taxon>Bacteria</taxon>
        <taxon>Pseudomonadati</taxon>
        <taxon>Pseudomonadota</taxon>
        <taxon>Gammaproteobacteria</taxon>
        <taxon>Oceanospirillales</taxon>
        <taxon>Oceanospirillaceae</taxon>
        <taxon>Bacterioplanes</taxon>
    </lineage>
</organism>
<dbReference type="SUPFAM" id="SSF48452">
    <property type="entry name" value="TPR-like"/>
    <property type="match status" value="1"/>
</dbReference>
<dbReference type="GO" id="GO:0043093">
    <property type="term" value="P:FtsZ-dependent cytokinesis"/>
    <property type="evidence" value="ECO:0007669"/>
    <property type="project" value="UniProtKB-UniRule"/>
</dbReference>
<evidence type="ECO:0000313" key="4">
    <source>
        <dbReference type="EMBL" id="ASP39463.1"/>
    </source>
</evidence>
<feature type="domain" description="YbgF trimerisation" evidence="3">
    <location>
        <begin position="50"/>
        <end position="111"/>
    </location>
</feature>
<comment type="subcellular location">
    <subcellularLocation>
        <location evidence="1">Periplasm</location>
    </subcellularLocation>
</comment>
<keyword evidence="5" id="KW-1185">Reference proteome</keyword>
<gene>
    <name evidence="4" type="primary">ygbF</name>
    <name evidence="1" type="synonym">cpoB</name>
    <name evidence="4" type="ORF">CHH28_12605</name>
</gene>
<dbReference type="Proteomes" id="UP000202440">
    <property type="component" value="Chromosome"/>
</dbReference>
<dbReference type="InterPro" id="IPR034706">
    <property type="entry name" value="CpoB"/>
</dbReference>